<proteinExistence type="predicted"/>
<sequence length="143" mass="16772">MITILLHTPELYKEIMAVIRRFTRVEYQDEAELIDYYAQQFILTEIRRRQFPISDNQARTMVYCQIWEHPLVTDYLINHSVIHHMVDEPKVWQAVEEEVTFSVAGEPWMWSLGAGVWKILTLGYVPCQNNTSLSTTTNSTLAH</sequence>
<dbReference type="GeneID" id="29061866"/>
<dbReference type="Proteomes" id="UP000202923">
    <property type="component" value="Genome"/>
</dbReference>
<evidence type="ECO:0000313" key="2">
    <source>
        <dbReference type="Proteomes" id="UP000202923"/>
    </source>
</evidence>
<protein>
    <submittedName>
        <fullName evidence="1">Uncharacterized protein</fullName>
    </submittedName>
</protein>
<dbReference type="OrthoDB" id="22137at10239"/>
<accession>A0A1B2IDT2</accession>
<dbReference type="EMBL" id="KX397369">
    <property type="protein sequence ID" value="ANZ49374.1"/>
    <property type="molecule type" value="Genomic_DNA"/>
</dbReference>
<gene>
    <name evidence="1" type="ORF">KWAN_22</name>
</gene>
<name>A0A1B2IDT2_9CAUD</name>
<dbReference type="RefSeq" id="YP_009278627.1">
    <property type="nucleotide sequence ID" value="NC_031010.1"/>
</dbReference>
<organism evidence="1 2">
    <name type="scientific">Erwinia phage vB_EamM_Kwan</name>
    <dbReference type="NCBI Taxonomy" id="1883374"/>
    <lineage>
        <taxon>Viruses</taxon>
        <taxon>Duplodnaviria</taxon>
        <taxon>Heunggongvirae</taxon>
        <taxon>Uroviricota</taxon>
        <taxon>Caudoviricetes</taxon>
        <taxon>Chimalliviridae</taxon>
        <taxon>Wellingtonvirus</taxon>
        <taxon>Wellingtonvirus wellington</taxon>
    </lineage>
</organism>
<reference evidence="1 2" key="1">
    <citation type="submission" date="2016-06" db="EMBL/GenBank/DDBJ databases">
        <authorList>
            <person name="Kjaerup R.B."/>
            <person name="Dalgaard T.S."/>
            <person name="Juul-Madsen H.R."/>
        </authorList>
    </citation>
    <scope>NUCLEOTIDE SEQUENCE [LARGE SCALE GENOMIC DNA]</scope>
</reference>
<evidence type="ECO:0000313" key="1">
    <source>
        <dbReference type="EMBL" id="ANZ49374.1"/>
    </source>
</evidence>
<dbReference type="KEGG" id="vg:29061866"/>